<sequence>MGHLQLRFSYAPEKASIVMQHLPNLRKMPFYDFQHRPAHLCIRESSKDWVLPRMQNPPHALILVQSDELAYQNLHSVTNKQKEVSFEKTVRFHHLHASRPNFKRIWVAIGRFLS</sequence>
<dbReference type="Proteomes" id="UP000789375">
    <property type="component" value="Unassembled WGS sequence"/>
</dbReference>
<protein>
    <submittedName>
        <fullName evidence="1">7879_t:CDS:1</fullName>
    </submittedName>
</protein>
<accession>A0A9N8VTY6</accession>
<gene>
    <name evidence="1" type="ORF">FMOSSE_LOCUS2289</name>
</gene>
<proteinExistence type="predicted"/>
<dbReference type="AlphaFoldDB" id="A0A9N8VTY6"/>
<organism evidence="1 2">
    <name type="scientific">Funneliformis mosseae</name>
    <name type="common">Endomycorrhizal fungus</name>
    <name type="synonym">Glomus mosseae</name>
    <dbReference type="NCBI Taxonomy" id="27381"/>
    <lineage>
        <taxon>Eukaryota</taxon>
        <taxon>Fungi</taxon>
        <taxon>Fungi incertae sedis</taxon>
        <taxon>Mucoromycota</taxon>
        <taxon>Glomeromycotina</taxon>
        <taxon>Glomeromycetes</taxon>
        <taxon>Glomerales</taxon>
        <taxon>Glomeraceae</taxon>
        <taxon>Funneliformis</taxon>
    </lineage>
</organism>
<dbReference type="EMBL" id="CAJVPP010000294">
    <property type="protein sequence ID" value="CAG8466247.1"/>
    <property type="molecule type" value="Genomic_DNA"/>
</dbReference>
<evidence type="ECO:0000313" key="1">
    <source>
        <dbReference type="EMBL" id="CAG8466247.1"/>
    </source>
</evidence>
<keyword evidence="2" id="KW-1185">Reference proteome</keyword>
<name>A0A9N8VTY6_FUNMO</name>
<reference evidence="1" key="1">
    <citation type="submission" date="2021-06" db="EMBL/GenBank/DDBJ databases">
        <authorList>
            <person name="Kallberg Y."/>
            <person name="Tangrot J."/>
            <person name="Rosling A."/>
        </authorList>
    </citation>
    <scope>NUCLEOTIDE SEQUENCE</scope>
    <source>
        <strain evidence="1">87-6 pot B 2015</strain>
    </source>
</reference>
<evidence type="ECO:0000313" key="2">
    <source>
        <dbReference type="Proteomes" id="UP000789375"/>
    </source>
</evidence>
<comment type="caution">
    <text evidence="1">The sequence shown here is derived from an EMBL/GenBank/DDBJ whole genome shotgun (WGS) entry which is preliminary data.</text>
</comment>